<protein>
    <submittedName>
        <fullName evidence="2">Uncharacterized protein</fullName>
    </submittedName>
</protein>
<keyword evidence="3" id="KW-1185">Reference proteome</keyword>
<accession>A0A9N7Z3C0</accession>
<feature type="region of interest" description="Disordered" evidence="1">
    <location>
        <begin position="64"/>
        <end position="88"/>
    </location>
</feature>
<evidence type="ECO:0000313" key="2">
    <source>
        <dbReference type="EMBL" id="CAB1448325.1"/>
    </source>
</evidence>
<comment type="caution">
    <text evidence="2">The sequence shown here is derived from an EMBL/GenBank/DDBJ whole genome shotgun (WGS) entry which is preliminary data.</text>
</comment>
<proteinExistence type="predicted"/>
<dbReference type="AlphaFoldDB" id="A0A9N7Z3C0"/>
<dbReference type="Proteomes" id="UP001153269">
    <property type="component" value="Unassembled WGS sequence"/>
</dbReference>
<reference evidence="2" key="1">
    <citation type="submission" date="2020-03" db="EMBL/GenBank/DDBJ databases">
        <authorList>
            <person name="Weist P."/>
        </authorList>
    </citation>
    <scope>NUCLEOTIDE SEQUENCE</scope>
</reference>
<sequence>MPPQCFAVGEHQSRAHLAAIAAVRLQRDGVFTEQGRHEAALQRRTPTTPYNSIINSYYRRPAGTVSDDSAGHSDTHEPGGGVKVSSASSSIFSPQKTSVSVRSLHVSLRRCVMLSSTGKTRERLILSATSQGAEFLYQYPADPLWVADPLLKTTDLV</sequence>
<organism evidence="2 3">
    <name type="scientific">Pleuronectes platessa</name>
    <name type="common">European plaice</name>
    <dbReference type="NCBI Taxonomy" id="8262"/>
    <lineage>
        <taxon>Eukaryota</taxon>
        <taxon>Metazoa</taxon>
        <taxon>Chordata</taxon>
        <taxon>Craniata</taxon>
        <taxon>Vertebrata</taxon>
        <taxon>Euteleostomi</taxon>
        <taxon>Actinopterygii</taxon>
        <taxon>Neopterygii</taxon>
        <taxon>Teleostei</taxon>
        <taxon>Neoteleostei</taxon>
        <taxon>Acanthomorphata</taxon>
        <taxon>Carangaria</taxon>
        <taxon>Pleuronectiformes</taxon>
        <taxon>Pleuronectoidei</taxon>
        <taxon>Pleuronectidae</taxon>
        <taxon>Pleuronectes</taxon>
    </lineage>
</organism>
<dbReference type="EMBL" id="CADEAL010003974">
    <property type="protein sequence ID" value="CAB1448325.1"/>
    <property type="molecule type" value="Genomic_DNA"/>
</dbReference>
<gene>
    <name evidence="2" type="ORF">PLEPLA_LOCUS35982</name>
</gene>
<evidence type="ECO:0000313" key="3">
    <source>
        <dbReference type="Proteomes" id="UP001153269"/>
    </source>
</evidence>
<name>A0A9N7Z3C0_PLEPL</name>
<evidence type="ECO:0000256" key="1">
    <source>
        <dbReference type="SAM" id="MobiDB-lite"/>
    </source>
</evidence>